<reference evidence="3" key="1">
    <citation type="submission" date="2022-04" db="EMBL/GenBank/DDBJ databases">
        <title>Carnegiea gigantea Genome sequencing and assembly v2.</title>
        <authorList>
            <person name="Copetti D."/>
            <person name="Sanderson M.J."/>
            <person name="Burquez A."/>
            <person name="Wojciechowski M.F."/>
        </authorList>
    </citation>
    <scope>NUCLEOTIDE SEQUENCE</scope>
    <source>
        <strain evidence="3">SGP5-SGP5p</strain>
        <tissue evidence="3">Aerial part</tissue>
    </source>
</reference>
<feature type="coiled-coil region" evidence="1">
    <location>
        <begin position="504"/>
        <end position="538"/>
    </location>
</feature>
<dbReference type="PANTHER" id="PTHR36607">
    <property type="entry name" value="1,2-DIHYDROXY-3-KETO-5-METHYLTHIOPENTENE DIOXYGENASE 4"/>
    <property type="match status" value="1"/>
</dbReference>
<accession>A0A9Q1KIB3</accession>
<gene>
    <name evidence="3" type="ORF">Cgig2_010147</name>
</gene>
<organism evidence="3 4">
    <name type="scientific">Carnegiea gigantea</name>
    <dbReference type="NCBI Taxonomy" id="171969"/>
    <lineage>
        <taxon>Eukaryota</taxon>
        <taxon>Viridiplantae</taxon>
        <taxon>Streptophyta</taxon>
        <taxon>Embryophyta</taxon>
        <taxon>Tracheophyta</taxon>
        <taxon>Spermatophyta</taxon>
        <taxon>Magnoliopsida</taxon>
        <taxon>eudicotyledons</taxon>
        <taxon>Gunneridae</taxon>
        <taxon>Pentapetalae</taxon>
        <taxon>Caryophyllales</taxon>
        <taxon>Cactineae</taxon>
        <taxon>Cactaceae</taxon>
        <taxon>Cactoideae</taxon>
        <taxon>Echinocereeae</taxon>
        <taxon>Carnegiea</taxon>
    </lineage>
</organism>
<feature type="region of interest" description="Disordered" evidence="2">
    <location>
        <begin position="230"/>
        <end position="249"/>
    </location>
</feature>
<dbReference type="EMBL" id="JAKOGI010000123">
    <property type="protein sequence ID" value="KAJ8443252.1"/>
    <property type="molecule type" value="Genomic_DNA"/>
</dbReference>
<protein>
    <recommendedName>
        <fullName evidence="5">Aminotransferase-like plant mobile domain-containing protein</fullName>
    </recommendedName>
</protein>
<name>A0A9Q1KIB3_9CARY</name>
<evidence type="ECO:0000256" key="2">
    <source>
        <dbReference type="SAM" id="MobiDB-lite"/>
    </source>
</evidence>
<proteinExistence type="predicted"/>
<evidence type="ECO:0000313" key="3">
    <source>
        <dbReference type="EMBL" id="KAJ8443252.1"/>
    </source>
</evidence>
<evidence type="ECO:0000313" key="4">
    <source>
        <dbReference type="Proteomes" id="UP001153076"/>
    </source>
</evidence>
<evidence type="ECO:0008006" key="5">
    <source>
        <dbReference type="Google" id="ProtNLM"/>
    </source>
</evidence>
<evidence type="ECO:0000256" key="1">
    <source>
        <dbReference type="SAM" id="Coils"/>
    </source>
</evidence>
<comment type="caution">
    <text evidence="3">The sequence shown here is derived from an EMBL/GenBank/DDBJ whole genome shotgun (WGS) entry which is preliminary data.</text>
</comment>
<dbReference type="OrthoDB" id="694455at2759"/>
<keyword evidence="1" id="KW-0175">Coiled coil</keyword>
<dbReference type="Proteomes" id="UP001153076">
    <property type="component" value="Unassembled WGS sequence"/>
</dbReference>
<dbReference type="AlphaFoldDB" id="A0A9Q1KIB3"/>
<dbReference type="PANTHER" id="PTHR36607:SF20">
    <property type="entry name" value="AMINOTRANSFERASE-LIKE PLANT MOBILE DOMAIN-CONTAINING PROTEIN"/>
    <property type="match status" value="1"/>
</dbReference>
<keyword evidence="4" id="KW-1185">Reference proteome</keyword>
<sequence>MQGCKGKPTIEQWIAFWFRGRNKYHIARKLDQDNRIPHPRILSSIIHVGARGWGDCQVIFDELGVAIGQRTETFLAAFLSCWLCIFILPVRDAGCIRPGTFSVASFMASGVGYGLPTAILTNIYKGLNKTSRSSHPGRGEGYFPAHFFYTWLAKNFDVYELVGEASSSPGMMKFSNIGQAKSHLRAMEQGLKSYFLGDAIYSREIPLVHFVNGGPRCSFSRLEDASDSKRKRSDLFDMNTSKDEGKLGSKPKLKIVHSGKPLEPFVPPMGDGSSRVKIPRIDVVIPATPITVIPIQSITPLPQVPIGICEPTTEKVTELPPEGVKNIMDILNSESNPTECMEELAHIPLPSGSQCFLSIGRIPSFGNDLFDGKSRLVDSRGVCSLDDDEVESICRINAPSLVTRPQRLLRAPQGGIFVFNAEAVIKKVDKNAARVFGKAILDKVCHTPFDGLLSLKDDFDSLYATTLQRGVDFIPLESKVEVLIKQACKLDEAFCRLNTEGTHYEAKTAELKHVESRSQELLKELQLLEEQQKYLSSQVAASEHLL</sequence>